<evidence type="ECO:0000313" key="7">
    <source>
        <dbReference type="Proteomes" id="UP001359559"/>
    </source>
</evidence>
<comment type="similarity">
    <text evidence="1">Belongs to the plant LTP family. PEARLI1 subfamily.</text>
</comment>
<dbReference type="PANTHER" id="PTHR31731">
    <property type="match status" value="1"/>
</dbReference>
<evidence type="ECO:0000259" key="3">
    <source>
        <dbReference type="Pfam" id="PF14547"/>
    </source>
</evidence>
<gene>
    <name evidence="4" type="ORF">RJT34_14334</name>
    <name evidence="5" type="ORF">RJT34_14335</name>
    <name evidence="6" type="ORF">RJT34_14336</name>
</gene>
<dbReference type="Proteomes" id="UP001359559">
    <property type="component" value="Unassembled WGS sequence"/>
</dbReference>
<feature type="domain" description="Hydrophobic seed protein" evidence="3">
    <location>
        <begin position="42"/>
        <end position="116"/>
    </location>
</feature>
<keyword evidence="7" id="KW-1185">Reference proteome</keyword>
<feature type="signal peptide" evidence="2">
    <location>
        <begin position="1"/>
        <end position="28"/>
    </location>
</feature>
<dbReference type="InterPro" id="IPR027923">
    <property type="entry name" value="Hydrophob_seed_dom"/>
</dbReference>
<dbReference type="EMBL" id="JAYKXN010000003">
    <property type="protein sequence ID" value="KAK7303428.1"/>
    <property type="molecule type" value="Genomic_DNA"/>
</dbReference>
<comment type="caution">
    <text evidence="6">The sequence shown here is derived from an EMBL/GenBank/DDBJ whole genome shotgun (WGS) entry which is preliminary data.</text>
</comment>
<dbReference type="Pfam" id="PF14547">
    <property type="entry name" value="Hydrophob_seed"/>
    <property type="match status" value="1"/>
</dbReference>
<dbReference type="AlphaFoldDB" id="A0AAN9JQ84"/>
<reference evidence="6 7" key="1">
    <citation type="submission" date="2024-01" db="EMBL/GenBank/DDBJ databases">
        <title>The genomes of 5 underutilized Papilionoideae crops provide insights into root nodulation and disease resistance.</title>
        <authorList>
            <person name="Yuan L."/>
        </authorList>
    </citation>
    <scope>NUCLEOTIDE SEQUENCE [LARGE SCALE GENOMIC DNA]</scope>
    <source>
        <strain evidence="6">LY-2023</strain>
        <tissue evidence="6">Leaf</tissue>
    </source>
</reference>
<organism evidence="6 7">
    <name type="scientific">Clitoria ternatea</name>
    <name type="common">Butterfly pea</name>
    <dbReference type="NCBI Taxonomy" id="43366"/>
    <lineage>
        <taxon>Eukaryota</taxon>
        <taxon>Viridiplantae</taxon>
        <taxon>Streptophyta</taxon>
        <taxon>Embryophyta</taxon>
        <taxon>Tracheophyta</taxon>
        <taxon>Spermatophyta</taxon>
        <taxon>Magnoliopsida</taxon>
        <taxon>eudicotyledons</taxon>
        <taxon>Gunneridae</taxon>
        <taxon>Pentapetalae</taxon>
        <taxon>rosids</taxon>
        <taxon>fabids</taxon>
        <taxon>Fabales</taxon>
        <taxon>Fabaceae</taxon>
        <taxon>Papilionoideae</taxon>
        <taxon>50 kb inversion clade</taxon>
        <taxon>NPAAA clade</taxon>
        <taxon>indigoferoid/millettioid clade</taxon>
        <taxon>Phaseoleae</taxon>
        <taxon>Clitoria</taxon>
    </lineage>
</organism>
<evidence type="ECO:0000256" key="1">
    <source>
        <dbReference type="ARBA" id="ARBA00008965"/>
    </source>
</evidence>
<dbReference type="EMBL" id="JAYKXN010000003">
    <property type="protein sequence ID" value="KAK7303430.1"/>
    <property type="molecule type" value="Genomic_DNA"/>
</dbReference>
<accession>A0AAN9JQ84</accession>
<dbReference type="EMBL" id="JAYKXN010000003">
    <property type="protein sequence ID" value="KAK7303429.1"/>
    <property type="molecule type" value="Genomic_DNA"/>
</dbReference>
<evidence type="ECO:0000313" key="6">
    <source>
        <dbReference type="EMBL" id="KAK7303430.1"/>
    </source>
</evidence>
<dbReference type="Gene3D" id="1.10.110.10">
    <property type="entry name" value="Plant lipid-transfer and hydrophobic proteins"/>
    <property type="match status" value="1"/>
</dbReference>
<dbReference type="InterPro" id="IPR036312">
    <property type="entry name" value="Bifun_inhib/LTP/seed_sf"/>
</dbReference>
<dbReference type="InterPro" id="IPR051636">
    <property type="entry name" value="Plant_LTP/defense-related"/>
</dbReference>
<name>A0AAN9JQ84_CLITE</name>
<evidence type="ECO:0000313" key="4">
    <source>
        <dbReference type="EMBL" id="KAK7303428.1"/>
    </source>
</evidence>
<dbReference type="CDD" id="cd01958">
    <property type="entry name" value="HPS_like"/>
    <property type="match status" value="1"/>
</dbReference>
<feature type="chain" id="PRO_5044711255" description="Hydrophobic seed protein domain-containing protein" evidence="2">
    <location>
        <begin position="29"/>
        <end position="117"/>
    </location>
</feature>
<proteinExistence type="inferred from homology"/>
<protein>
    <recommendedName>
        <fullName evidence="3">Hydrophobic seed protein domain-containing protein</fullName>
    </recommendedName>
</protein>
<evidence type="ECO:0000313" key="5">
    <source>
        <dbReference type="EMBL" id="KAK7303429.1"/>
    </source>
</evidence>
<keyword evidence="2" id="KW-0732">Signal</keyword>
<dbReference type="SUPFAM" id="SSF47699">
    <property type="entry name" value="Bifunctional inhibitor/lipid-transfer protein/seed storage 2S albumin"/>
    <property type="match status" value="1"/>
</dbReference>
<sequence length="117" mass="12425">MGFKGVASIGFFLLNINLFLFCMHVSSATPSPVSPPPPKCPELGICLGVLGIELEPGPQPNNSHCCPLLGGLADAEVSVCICDMLRSRILGLPVNLDIAVKRILSFCGHNINNYTCD</sequence>
<evidence type="ECO:0000256" key="2">
    <source>
        <dbReference type="SAM" id="SignalP"/>
    </source>
</evidence>